<dbReference type="AlphaFoldDB" id="A0AAD9Q8S3"/>
<evidence type="ECO:0000256" key="1">
    <source>
        <dbReference type="SAM" id="MobiDB-lite"/>
    </source>
</evidence>
<gene>
    <name evidence="2" type="ORF">P5673_021657</name>
</gene>
<protein>
    <recommendedName>
        <fullName evidence="4">Reverse transcriptase domain-containing protein</fullName>
    </recommendedName>
</protein>
<reference evidence="2" key="2">
    <citation type="journal article" date="2023" name="Science">
        <title>Genomic signatures of disease resistance in endangered staghorn corals.</title>
        <authorList>
            <person name="Vollmer S.V."/>
            <person name="Selwyn J.D."/>
            <person name="Despard B.A."/>
            <person name="Roesel C.L."/>
        </authorList>
    </citation>
    <scope>NUCLEOTIDE SEQUENCE</scope>
    <source>
        <strain evidence="2">K2</strain>
    </source>
</reference>
<sequence>MFADDSTILVAGRTLEYVNQQLANCLKPISSWIRNHGMASNVAKTESMFLLSTVNCISVDRGPSISEDNLELNMNQARDICNPIQSKRDYSAPCQSHPRRRELQE</sequence>
<organism evidence="2 3">
    <name type="scientific">Acropora cervicornis</name>
    <name type="common">Staghorn coral</name>
    <dbReference type="NCBI Taxonomy" id="6130"/>
    <lineage>
        <taxon>Eukaryota</taxon>
        <taxon>Metazoa</taxon>
        <taxon>Cnidaria</taxon>
        <taxon>Anthozoa</taxon>
        <taxon>Hexacorallia</taxon>
        <taxon>Scleractinia</taxon>
        <taxon>Astrocoeniina</taxon>
        <taxon>Acroporidae</taxon>
        <taxon>Acropora</taxon>
    </lineage>
</organism>
<dbReference type="Proteomes" id="UP001249851">
    <property type="component" value="Unassembled WGS sequence"/>
</dbReference>
<name>A0AAD9Q8S3_ACRCE</name>
<keyword evidence="3" id="KW-1185">Reference proteome</keyword>
<proteinExistence type="predicted"/>
<accession>A0AAD9Q8S3</accession>
<feature type="region of interest" description="Disordered" evidence="1">
    <location>
        <begin position="86"/>
        <end position="105"/>
    </location>
</feature>
<evidence type="ECO:0000313" key="3">
    <source>
        <dbReference type="Proteomes" id="UP001249851"/>
    </source>
</evidence>
<comment type="caution">
    <text evidence="2">The sequence shown here is derived from an EMBL/GenBank/DDBJ whole genome shotgun (WGS) entry which is preliminary data.</text>
</comment>
<evidence type="ECO:0000313" key="2">
    <source>
        <dbReference type="EMBL" id="KAK2556420.1"/>
    </source>
</evidence>
<evidence type="ECO:0008006" key="4">
    <source>
        <dbReference type="Google" id="ProtNLM"/>
    </source>
</evidence>
<reference evidence="2" key="1">
    <citation type="journal article" date="2023" name="G3 (Bethesda)">
        <title>Whole genome assembly and annotation of the endangered Caribbean coral Acropora cervicornis.</title>
        <authorList>
            <person name="Selwyn J.D."/>
            <person name="Vollmer S.V."/>
        </authorList>
    </citation>
    <scope>NUCLEOTIDE SEQUENCE</scope>
    <source>
        <strain evidence="2">K2</strain>
    </source>
</reference>
<dbReference type="EMBL" id="JARQWQ010000056">
    <property type="protein sequence ID" value="KAK2556420.1"/>
    <property type="molecule type" value="Genomic_DNA"/>
</dbReference>